<feature type="domain" description="HTH LytTR-type" evidence="1">
    <location>
        <begin position="17"/>
        <end position="122"/>
    </location>
</feature>
<dbReference type="PANTHER" id="PTHR37299:SF1">
    <property type="entry name" value="STAGE 0 SPORULATION PROTEIN A HOMOLOG"/>
    <property type="match status" value="1"/>
</dbReference>
<evidence type="ECO:0000313" key="3">
    <source>
        <dbReference type="Proteomes" id="UP001595616"/>
    </source>
</evidence>
<dbReference type="Proteomes" id="UP001595616">
    <property type="component" value="Unassembled WGS sequence"/>
</dbReference>
<dbReference type="Pfam" id="PF04397">
    <property type="entry name" value="LytTR"/>
    <property type="match status" value="1"/>
</dbReference>
<keyword evidence="3" id="KW-1185">Reference proteome</keyword>
<reference evidence="3" key="1">
    <citation type="journal article" date="2019" name="Int. J. Syst. Evol. Microbiol.">
        <title>The Global Catalogue of Microorganisms (GCM) 10K type strain sequencing project: providing services to taxonomists for standard genome sequencing and annotation.</title>
        <authorList>
            <consortium name="The Broad Institute Genomics Platform"/>
            <consortium name="The Broad Institute Genome Sequencing Center for Infectious Disease"/>
            <person name="Wu L."/>
            <person name="Ma J."/>
        </authorList>
    </citation>
    <scope>NUCLEOTIDE SEQUENCE [LARGE SCALE GENOMIC DNA]</scope>
    <source>
        <strain evidence="3">CECT 7956</strain>
    </source>
</reference>
<dbReference type="InterPro" id="IPR007492">
    <property type="entry name" value="LytTR_DNA-bd_dom"/>
</dbReference>
<protein>
    <submittedName>
        <fullName evidence="2">LytR/AlgR family response regulator transcription factor</fullName>
    </submittedName>
</protein>
<name>A0ABV7YYB5_9BACT</name>
<dbReference type="PROSITE" id="PS50930">
    <property type="entry name" value="HTH_LYTTR"/>
    <property type="match status" value="1"/>
</dbReference>
<dbReference type="RefSeq" id="WP_379839041.1">
    <property type="nucleotide sequence ID" value="NZ_JBHRYQ010000001.1"/>
</dbReference>
<comment type="caution">
    <text evidence="2">The sequence shown here is derived from an EMBL/GenBank/DDBJ whole genome shotgun (WGS) entry which is preliminary data.</text>
</comment>
<accession>A0ABV7YYB5</accession>
<organism evidence="2 3">
    <name type="scientific">Lacihabitans lacunae</name>
    <dbReference type="NCBI Taxonomy" id="1028214"/>
    <lineage>
        <taxon>Bacteria</taxon>
        <taxon>Pseudomonadati</taxon>
        <taxon>Bacteroidota</taxon>
        <taxon>Cytophagia</taxon>
        <taxon>Cytophagales</taxon>
        <taxon>Leadbetterellaceae</taxon>
        <taxon>Lacihabitans</taxon>
    </lineage>
</organism>
<dbReference type="Gene3D" id="2.40.50.1020">
    <property type="entry name" value="LytTr DNA-binding domain"/>
    <property type="match status" value="1"/>
</dbReference>
<dbReference type="PANTHER" id="PTHR37299">
    <property type="entry name" value="TRANSCRIPTIONAL REGULATOR-RELATED"/>
    <property type="match status" value="1"/>
</dbReference>
<evidence type="ECO:0000313" key="2">
    <source>
        <dbReference type="EMBL" id="MFC3812174.1"/>
    </source>
</evidence>
<gene>
    <name evidence="2" type="ORF">ACFOOI_16050</name>
</gene>
<evidence type="ECO:0000259" key="1">
    <source>
        <dbReference type="PROSITE" id="PS50930"/>
    </source>
</evidence>
<proteinExistence type="predicted"/>
<dbReference type="InterPro" id="IPR046947">
    <property type="entry name" value="LytR-like"/>
</dbReference>
<sequence>MDNFINIQRPNIENGLISVRLNGRINFIKTSDLILLNSDLNYTEMHLVSGKKIISSRTLSLFEGALKPNQNFIRANRSQLINVNHIQNLIFTKKTKRILLSNGEIIAVSRRKFPIVENHIKSTRL</sequence>
<dbReference type="SMART" id="SM00850">
    <property type="entry name" value="LytTR"/>
    <property type="match status" value="1"/>
</dbReference>
<dbReference type="EMBL" id="JBHRYQ010000001">
    <property type="protein sequence ID" value="MFC3812174.1"/>
    <property type="molecule type" value="Genomic_DNA"/>
</dbReference>